<dbReference type="EMBL" id="JAULRT010000062">
    <property type="protein sequence ID" value="MDO3383812.1"/>
    <property type="molecule type" value="Genomic_DNA"/>
</dbReference>
<dbReference type="PANTHER" id="PTHR43248:SF25">
    <property type="entry name" value="AB HYDROLASE-1 DOMAIN-CONTAINING PROTEIN-RELATED"/>
    <property type="match status" value="1"/>
</dbReference>
<gene>
    <name evidence="4" type="ORF">QWI16_16635</name>
</gene>
<comment type="similarity">
    <text evidence="1">Belongs to the peptidase S33 family.</text>
</comment>
<evidence type="ECO:0000256" key="2">
    <source>
        <dbReference type="ARBA" id="ARBA00022801"/>
    </source>
</evidence>
<proteinExistence type="inferred from homology"/>
<dbReference type="InterPro" id="IPR013595">
    <property type="entry name" value="Pept_S33_TAP-like_C"/>
</dbReference>
<evidence type="ECO:0000313" key="4">
    <source>
        <dbReference type="EMBL" id="MDO3383812.1"/>
    </source>
</evidence>
<accession>A0ABT8TI98</accession>
<name>A0ABT8TI98_9GAMM</name>
<evidence type="ECO:0000256" key="1">
    <source>
        <dbReference type="ARBA" id="ARBA00010088"/>
    </source>
</evidence>
<dbReference type="SUPFAM" id="SSF53474">
    <property type="entry name" value="alpha/beta-Hydrolases"/>
    <property type="match status" value="1"/>
</dbReference>
<dbReference type="InterPro" id="IPR029058">
    <property type="entry name" value="AB_hydrolase_fold"/>
</dbReference>
<keyword evidence="2 4" id="KW-0378">Hydrolase</keyword>
<dbReference type="GO" id="GO:0016787">
    <property type="term" value="F:hydrolase activity"/>
    <property type="evidence" value="ECO:0007669"/>
    <property type="project" value="UniProtKB-KW"/>
</dbReference>
<dbReference type="PANTHER" id="PTHR43248">
    <property type="entry name" value="2-SUCCINYL-6-HYDROXY-2,4-CYCLOHEXADIENE-1-CARBOXYLATE SYNTHASE"/>
    <property type="match status" value="1"/>
</dbReference>
<keyword evidence="5" id="KW-1185">Reference proteome</keyword>
<reference evidence="4" key="1">
    <citation type="submission" date="2023-07" db="EMBL/GenBank/DDBJ databases">
        <title>Gilvimarinus algae sp. nov., isolated from the surface of Kelp.</title>
        <authorList>
            <person name="Sun Y.Y."/>
            <person name="Gong Y."/>
            <person name="Du Z.J."/>
        </authorList>
    </citation>
    <scope>NUCLEOTIDE SEQUENCE</scope>
    <source>
        <strain evidence="4">SDUM040014</strain>
    </source>
</reference>
<evidence type="ECO:0000313" key="5">
    <source>
        <dbReference type="Proteomes" id="UP001168380"/>
    </source>
</evidence>
<dbReference type="PROSITE" id="PS51257">
    <property type="entry name" value="PROKAR_LIPOPROTEIN"/>
    <property type="match status" value="1"/>
</dbReference>
<organism evidence="4 5">
    <name type="scientific">Gilvimarinus algae</name>
    <dbReference type="NCBI Taxonomy" id="3058037"/>
    <lineage>
        <taxon>Bacteria</taxon>
        <taxon>Pseudomonadati</taxon>
        <taxon>Pseudomonadota</taxon>
        <taxon>Gammaproteobacteria</taxon>
        <taxon>Cellvibrionales</taxon>
        <taxon>Cellvibrionaceae</taxon>
        <taxon>Gilvimarinus</taxon>
    </lineage>
</organism>
<dbReference type="Proteomes" id="UP001168380">
    <property type="component" value="Unassembled WGS sequence"/>
</dbReference>
<dbReference type="InterPro" id="IPR051601">
    <property type="entry name" value="Serine_prot/Carboxylest_S33"/>
</dbReference>
<dbReference type="PRINTS" id="PR00793">
    <property type="entry name" value="PROAMNOPTASE"/>
</dbReference>
<protein>
    <submittedName>
        <fullName evidence="4">Alpha/beta hydrolase</fullName>
    </submittedName>
</protein>
<evidence type="ECO:0000259" key="3">
    <source>
        <dbReference type="Pfam" id="PF08386"/>
    </source>
</evidence>
<feature type="domain" description="Peptidase S33 tripeptidyl aminopeptidase-like C-terminal" evidence="3">
    <location>
        <begin position="385"/>
        <end position="482"/>
    </location>
</feature>
<dbReference type="InterPro" id="IPR002410">
    <property type="entry name" value="Peptidase_S33"/>
</dbReference>
<dbReference type="Gene3D" id="3.40.50.1820">
    <property type="entry name" value="alpha/beta hydrolase"/>
    <property type="match status" value="1"/>
</dbReference>
<dbReference type="RefSeq" id="WP_302714854.1">
    <property type="nucleotide sequence ID" value="NZ_JAULRT010000062.1"/>
</dbReference>
<dbReference type="Pfam" id="PF08386">
    <property type="entry name" value="Abhydrolase_4"/>
    <property type="match status" value="1"/>
</dbReference>
<sequence length="505" mass="54465">MTLARTQWLYRAGALVWVSVFSGLLFTGCDTANQSSTTETRLQACEREPGDSPPAVSGAECGRFSVPLDHARADSEHIDIAVKRWPSISAVPEPDPIFIIAGGPGQSAIEVSDTLVQAFFNLRKERDIVFVDQRGTGQSAPLYCLEEQPVSLAEPMLASHAKVLESLRQCASEHASKAPFMTTPYAVADLEFVREALGYSRINLWAGSYGTRVALAYMGAHPSVIRSAVLDGLAPVSLALPKTMGASANRALAEVAQQCTSEPACASRYGDPADNARRVAERLAQAPVRMTIDDPLTSEPREILLDAEKFASLVRLTLYDRILSRLLPHLLARAEAGDFSLLASAVSQFMAADNQPRIAMGMHFSVICSEDMRAAPALEPASFLGVDLADTMIQVCEFWPSGELPDHYFTPVAADAPTLLLSGERDPVTPPEWGERVAEHLSQATHLVASGAHHGVTVQGCASKLLTEFVRHTTLEASQAECIDTIIPMQPYLQAQPAQSTEASE</sequence>
<comment type="caution">
    <text evidence="4">The sequence shown here is derived from an EMBL/GenBank/DDBJ whole genome shotgun (WGS) entry which is preliminary data.</text>
</comment>